<proteinExistence type="predicted"/>
<sequence length="88" mass="10403">MLPCKIRKTSIHTAKLLMRSKHISKNFLIRLTEETGSRVFLINLDGRQWLYSVYEQDMIAYRLTGYDRSILTVLAFLQRLRAHCVTQM</sequence>
<reference evidence="1 2" key="1">
    <citation type="submission" date="2021-06" db="EMBL/GenBank/DDBJ databases">
        <title>Caerostris extrusa draft genome.</title>
        <authorList>
            <person name="Kono N."/>
            <person name="Arakawa K."/>
        </authorList>
    </citation>
    <scope>NUCLEOTIDE SEQUENCE [LARGE SCALE GENOMIC DNA]</scope>
</reference>
<comment type="caution">
    <text evidence="1">The sequence shown here is derived from an EMBL/GenBank/DDBJ whole genome shotgun (WGS) entry which is preliminary data.</text>
</comment>
<dbReference type="EMBL" id="BPLR01015379">
    <property type="protein sequence ID" value="GIY75713.1"/>
    <property type="molecule type" value="Genomic_DNA"/>
</dbReference>
<keyword evidence="2" id="KW-1185">Reference proteome</keyword>
<evidence type="ECO:0000313" key="1">
    <source>
        <dbReference type="EMBL" id="GIY75713.1"/>
    </source>
</evidence>
<protein>
    <submittedName>
        <fullName evidence="1">Uncharacterized protein</fullName>
    </submittedName>
</protein>
<organism evidence="1 2">
    <name type="scientific">Caerostris extrusa</name>
    <name type="common">Bark spider</name>
    <name type="synonym">Caerostris bankana</name>
    <dbReference type="NCBI Taxonomy" id="172846"/>
    <lineage>
        <taxon>Eukaryota</taxon>
        <taxon>Metazoa</taxon>
        <taxon>Ecdysozoa</taxon>
        <taxon>Arthropoda</taxon>
        <taxon>Chelicerata</taxon>
        <taxon>Arachnida</taxon>
        <taxon>Araneae</taxon>
        <taxon>Araneomorphae</taxon>
        <taxon>Entelegynae</taxon>
        <taxon>Araneoidea</taxon>
        <taxon>Araneidae</taxon>
        <taxon>Caerostris</taxon>
    </lineage>
</organism>
<accession>A0AAV4VZY0</accession>
<evidence type="ECO:0000313" key="2">
    <source>
        <dbReference type="Proteomes" id="UP001054945"/>
    </source>
</evidence>
<dbReference type="Proteomes" id="UP001054945">
    <property type="component" value="Unassembled WGS sequence"/>
</dbReference>
<dbReference type="AlphaFoldDB" id="A0AAV4VZY0"/>
<gene>
    <name evidence="1" type="ORF">CEXT_293401</name>
</gene>
<name>A0AAV4VZY0_CAEEX</name>